<evidence type="ECO:0000256" key="1">
    <source>
        <dbReference type="ARBA" id="ARBA00022857"/>
    </source>
</evidence>
<dbReference type="OrthoDB" id="148510at2"/>
<dbReference type="PANTHER" id="PTHR44154:SF1">
    <property type="entry name" value="QUINONE OXIDOREDUCTASE"/>
    <property type="match status" value="1"/>
</dbReference>
<feature type="domain" description="Enoyl reductase (ER)" evidence="2">
    <location>
        <begin position="12"/>
        <end position="322"/>
    </location>
</feature>
<dbReference type="InterPro" id="IPR020843">
    <property type="entry name" value="ER"/>
</dbReference>
<dbReference type="InterPro" id="IPR036291">
    <property type="entry name" value="NAD(P)-bd_dom_sf"/>
</dbReference>
<organism evidence="3 4">
    <name type="scientific">Acidisarcina polymorpha</name>
    <dbReference type="NCBI Taxonomy" id="2211140"/>
    <lineage>
        <taxon>Bacteria</taxon>
        <taxon>Pseudomonadati</taxon>
        <taxon>Acidobacteriota</taxon>
        <taxon>Terriglobia</taxon>
        <taxon>Terriglobales</taxon>
        <taxon>Acidobacteriaceae</taxon>
        <taxon>Acidisarcina</taxon>
    </lineage>
</organism>
<name>A0A2Z5G1U8_9BACT</name>
<dbReference type="InterPro" id="IPR051603">
    <property type="entry name" value="Zinc-ADH_QOR/CCCR"/>
</dbReference>
<dbReference type="AlphaFoldDB" id="A0A2Z5G1U8"/>
<gene>
    <name evidence="3" type="ORF">ACPOL_3253</name>
</gene>
<dbReference type="InterPro" id="IPR013149">
    <property type="entry name" value="ADH-like_C"/>
</dbReference>
<dbReference type="EMBL" id="CP030840">
    <property type="protein sequence ID" value="AXC12546.1"/>
    <property type="molecule type" value="Genomic_DNA"/>
</dbReference>
<reference evidence="3 4" key="1">
    <citation type="journal article" date="2018" name="Front. Microbiol.">
        <title>Hydrolytic Capabilities as a Key to Environmental Success: Chitinolytic and Cellulolytic Acidobacteria From Acidic Sub-arctic Soils and Boreal Peatlands.</title>
        <authorList>
            <person name="Belova S.E."/>
            <person name="Ravin N.V."/>
            <person name="Pankratov T.A."/>
            <person name="Rakitin A.L."/>
            <person name="Ivanova A.A."/>
            <person name="Beletsky A.V."/>
            <person name="Mardanov A.V."/>
            <person name="Sinninghe Damste J.S."/>
            <person name="Dedysh S.N."/>
        </authorList>
    </citation>
    <scope>NUCLEOTIDE SEQUENCE [LARGE SCALE GENOMIC DNA]</scope>
    <source>
        <strain evidence="3 4">SBC82</strain>
    </source>
</reference>
<dbReference type="CDD" id="cd08253">
    <property type="entry name" value="zeta_crystallin"/>
    <property type="match status" value="1"/>
</dbReference>
<dbReference type="InterPro" id="IPR013154">
    <property type="entry name" value="ADH-like_N"/>
</dbReference>
<dbReference type="Pfam" id="PF08240">
    <property type="entry name" value="ADH_N"/>
    <property type="match status" value="1"/>
</dbReference>
<dbReference type="GO" id="GO:0016491">
    <property type="term" value="F:oxidoreductase activity"/>
    <property type="evidence" value="ECO:0007669"/>
    <property type="project" value="InterPro"/>
</dbReference>
<evidence type="ECO:0000313" key="3">
    <source>
        <dbReference type="EMBL" id="AXC12546.1"/>
    </source>
</evidence>
<keyword evidence="1" id="KW-0521">NADP</keyword>
<dbReference type="SUPFAM" id="SSF50129">
    <property type="entry name" value="GroES-like"/>
    <property type="match status" value="1"/>
</dbReference>
<proteinExistence type="predicted"/>
<keyword evidence="4" id="KW-1185">Reference proteome</keyword>
<dbReference type="Pfam" id="PF00107">
    <property type="entry name" value="ADH_zinc_N"/>
    <property type="match status" value="1"/>
</dbReference>
<evidence type="ECO:0000313" key="4">
    <source>
        <dbReference type="Proteomes" id="UP000253606"/>
    </source>
</evidence>
<accession>A0A2Z5G1U8</accession>
<sequence>MRAAWYEKQGPAHDVLTVGEMPDPVPGAGEVRIRVVASGINPGDTKKRGDVFSLGMPYPRVIPHSDGAGTVDLVGTGISEELAGKRVWCYGAQSYRPFGTAAEFTVVPADHVVPLPDNVSFEIGACLGIPGITGHRAVHATGPVNGKTVLVQGAGGAVGVCAVQLARFAGAHVIGTVRSGPEVETARRAGAHEVLFNDDQLITNVRRVAPDGLDHIVEVAFAANIERDVEMLKLGGSLATYATNDATHSVPFWSMVFKNIQVNFLGSDDFPIAAKIAAAKELSRALESGWSGFEIGERVPLAQIVRAHELVDHPARPGRVVIVI</sequence>
<dbReference type="Gene3D" id="3.40.50.720">
    <property type="entry name" value="NAD(P)-binding Rossmann-like Domain"/>
    <property type="match status" value="1"/>
</dbReference>
<dbReference type="RefSeq" id="WP_114207730.1">
    <property type="nucleotide sequence ID" value="NZ_CP030840.1"/>
</dbReference>
<dbReference type="InterPro" id="IPR011032">
    <property type="entry name" value="GroES-like_sf"/>
</dbReference>
<dbReference type="PANTHER" id="PTHR44154">
    <property type="entry name" value="QUINONE OXIDOREDUCTASE"/>
    <property type="match status" value="1"/>
</dbReference>
<dbReference type="KEGG" id="abas:ACPOL_3253"/>
<dbReference type="SUPFAM" id="SSF51735">
    <property type="entry name" value="NAD(P)-binding Rossmann-fold domains"/>
    <property type="match status" value="1"/>
</dbReference>
<evidence type="ECO:0000259" key="2">
    <source>
        <dbReference type="SMART" id="SM00829"/>
    </source>
</evidence>
<protein>
    <submittedName>
        <fullName evidence="3">Oxidoreductase, zinc-binding dehydrogenase family</fullName>
    </submittedName>
</protein>
<dbReference type="SMART" id="SM00829">
    <property type="entry name" value="PKS_ER"/>
    <property type="match status" value="1"/>
</dbReference>
<dbReference type="Gene3D" id="3.90.180.10">
    <property type="entry name" value="Medium-chain alcohol dehydrogenases, catalytic domain"/>
    <property type="match status" value="1"/>
</dbReference>
<dbReference type="Proteomes" id="UP000253606">
    <property type="component" value="Chromosome"/>
</dbReference>